<dbReference type="EMBL" id="JAPFFF010000003">
    <property type="protein sequence ID" value="KAK8895217.1"/>
    <property type="molecule type" value="Genomic_DNA"/>
</dbReference>
<name>A0ABR2KXL9_9EUKA</name>
<dbReference type="PANTHER" id="PTHR34707:SF1">
    <property type="entry name" value="VIMENTIN-TYPE INTERMEDIATE FILAMENT-ASSOCIATED COILED-COIL PROTEIN"/>
    <property type="match status" value="1"/>
</dbReference>
<dbReference type="SUPFAM" id="SSF49785">
    <property type="entry name" value="Galactose-binding domain-like"/>
    <property type="match status" value="1"/>
</dbReference>
<dbReference type="Proteomes" id="UP001470230">
    <property type="component" value="Unassembled WGS sequence"/>
</dbReference>
<evidence type="ECO:0000313" key="2">
    <source>
        <dbReference type="EMBL" id="KAK8895217.1"/>
    </source>
</evidence>
<sequence>MHCDLGGTHQSGSFKVIIGDIKMKYPIYPILHYCPKWADQILKDKRLILDPTPNLNAVKDFFDGLNSNGVDITIDNCKTILELSTKAGSEKLAHNAESVYNDSQRTIPEIVTEYIQEKKDNKKDTHSTEVYLAKHYNELLKFPGLLKNIEISHHHKILQLAYNNDKEGFDFHSFLSFMIEMFENNCERKYSVLFSFFNFMDFEIDQIERLLNCQNFDQSYINHQGFNFLTTIKKNREELKIQNETIKQLQDNQLQINNDIKEIKELILNQQKTINEIDSIKQTLEETKGQTNHISELITQQQSSINEINSIKQTLEETKGQTNHISELITQQQSSINEINSIKQTLEETKGQTNHISELITQQQSSINEIKQQTQTIINNQNTNLTNLNASLNQKINSINSELKQEIQSSSQQMQSQLRQFSDLKESIRTQNDLCSEIKRQVPTEIQQIKTYMDEKHRVSDQKTESKINSQTQKIDQIKEELNRVKEKIEDYHLHNKLILRKEFNDEPFSGIFSTLTNTHKCNINDKGFIKISGNISGDNSFGSFSSLVDFNYTGNAYCSSENPNSFIRFDLRNYCISVSAYTLKSTKHGYPDYPKSWIVEGSNNESEWTQIDSQVNNSILCSNSKVHTFTISAQNVIEQPFRFVQIRLTGKSSRNAYCLEIANVEFFGKLFQL</sequence>
<protein>
    <recommendedName>
        <fullName evidence="4">F5/8 type C domain-containing protein</fullName>
    </recommendedName>
</protein>
<evidence type="ECO:0008006" key="4">
    <source>
        <dbReference type="Google" id="ProtNLM"/>
    </source>
</evidence>
<keyword evidence="3" id="KW-1185">Reference proteome</keyword>
<keyword evidence="1" id="KW-0175">Coiled coil</keyword>
<gene>
    <name evidence="2" type="ORF">M9Y10_023659</name>
</gene>
<feature type="coiled-coil region" evidence="1">
    <location>
        <begin position="382"/>
        <end position="420"/>
    </location>
</feature>
<evidence type="ECO:0000313" key="3">
    <source>
        <dbReference type="Proteomes" id="UP001470230"/>
    </source>
</evidence>
<comment type="caution">
    <text evidence="2">The sequence shown here is derived from an EMBL/GenBank/DDBJ whole genome shotgun (WGS) entry which is preliminary data.</text>
</comment>
<accession>A0ABR2KXL9</accession>
<dbReference type="Gene3D" id="2.60.120.260">
    <property type="entry name" value="Galactose-binding domain-like"/>
    <property type="match status" value="1"/>
</dbReference>
<dbReference type="PANTHER" id="PTHR34707">
    <property type="entry name" value="VIMENTIN-TYPE INTERMEDIATE FILAMENT-ASSOCIATED COILED-COIL PROTEIN"/>
    <property type="match status" value="1"/>
</dbReference>
<proteinExistence type="predicted"/>
<feature type="coiled-coil region" evidence="1">
    <location>
        <begin position="461"/>
        <end position="495"/>
    </location>
</feature>
<feature type="coiled-coil region" evidence="1">
    <location>
        <begin position="229"/>
        <end position="266"/>
    </location>
</feature>
<organism evidence="2 3">
    <name type="scientific">Tritrichomonas musculus</name>
    <dbReference type="NCBI Taxonomy" id="1915356"/>
    <lineage>
        <taxon>Eukaryota</taxon>
        <taxon>Metamonada</taxon>
        <taxon>Parabasalia</taxon>
        <taxon>Tritrichomonadida</taxon>
        <taxon>Tritrichomonadidae</taxon>
        <taxon>Tritrichomonas</taxon>
    </lineage>
</organism>
<evidence type="ECO:0000256" key="1">
    <source>
        <dbReference type="SAM" id="Coils"/>
    </source>
</evidence>
<dbReference type="InterPro" id="IPR008979">
    <property type="entry name" value="Galactose-bd-like_sf"/>
</dbReference>
<reference evidence="2 3" key="1">
    <citation type="submission" date="2024-04" db="EMBL/GenBank/DDBJ databases">
        <title>Tritrichomonas musculus Genome.</title>
        <authorList>
            <person name="Alves-Ferreira E."/>
            <person name="Grigg M."/>
            <person name="Lorenzi H."/>
            <person name="Galac M."/>
        </authorList>
    </citation>
    <scope>NUCLEOTIDE SEQUENCE [LARGE SCALE GENOMIC DNA]</scope>
    <source>
        <strain evidence="2 3">EAF2021</strain>
    </source>
</reference>